<sequence length="83" mass="8705">MVAGLVAMGVVRAAEGVVDMGREVLGVGAYGRDGSEETAARMHAESAPREVAGLFLIAASIYGVHFVRRAAAEVKHLAREIAR</sequence>
<evidence type="ECO:0000313" key="2">
    <source>
        <dbReference type="Proteomes" id="UP000248889"/>
    </source>
</evidence>
<comment type="caution">
    <text evidence="1">The sequence shown here is derived from an EMBL/GenBank/DDBJ whole genome shotgun (WGS) entry which is preliminary data.</text>
</comment>
<dbReference type="EMBL" id="QKYN01000008">
    <property type="protein sequence ID" value="RAG87303.1"/>
    <property type="molecule type" value="Genomic_DNA"/>
</dbReference>
<evidence type="ECO:0000313" key="1">
    <source>
        <dbReference type="EMBL" id="RAG87303.1"/>
    </source>
</evidence>
<dbReference type="AlphaFoldDB" id="A0A2X0IUK0"/>
<protein>
    <submittedName>
        <fullName evidence="1">Uncharacterized protein</fullName>
    </submittedName>
</protein>
<name>A0A2X0IUK0_9ACTN</name>
<gene>
    <name evidence="1" type="ORF">DN069_01890</name>
</gene>
<keyword evidence="2" id="KW-1185">Reference proteome</keyword>
<proteinExistence type="predicted"/>
<reference evidence="1 2" key="1">
    <citation type="submission" date="2018-06" db="EMBL/GenBank/DDBJ databases">
        <title>Streptacidiphilus pinicola sp. nov., isolated from pine grove soil.</title>
        <authorList>
            <person name="Roh S.G."/>
            <person name="Park S."/>
            <person name="Kim M.-K."/>
            <person name="Yun B.-R."/>
            <person name="Park J."/>
            <person name="Kim M.J."/>
            <person name="Kim Y.S."/>
            <person name="Kim S.B."/>
        </authorList>
    </citation>
    <scope>NUCLEOTIDE SEQUENCE [LARGE SCALE GENOMIC DNA]</scope>
    <source>
        <strain evidence="1 2">MMS16-CNU450</strain>
    </source>
</reference>
<accession>A0A2X0IUK0</accession>
<dbReference type="Proteomes" id="UP000248889">
    <property type="component" value="Unassembled WGS sequence"/>
</dbReference>
<organism evidence="1 2">
    <name type="scientific">Streptacidiphilus pinicola</name>
    <dbReference type="NCBI Taxonomy" id="2219663"/>
    <lineage>
        <taxon>Bacteria</taxon>
        <taxon>Bacillati</taxon>
        <taxon>Actinomycetota</taxon>
        <taxon>Actinomycetes</taxon>
        <taxon>Kitasatosporales</taxon>
        <taxon>Streptomycetaceae</taxon>
        <taxon>Streptacidiphilus</taxon>
    </lineage>
</organism>